<accession>X1HKC6</accession>
<organism evidence="1">
    <name type="scientific">marine sediment metagenome</name>
    <dbReference type="NCBI Taxonomy" id="412755"/>
    <lineage>
        <taxon>unclassified sequences</taxon>
        <taxon>metagenomes</taxon>
        <taxon>ecological metagenomes</taxon>
    </lineage>
</organism>
<comment type="caution">
    <text evidence="1">The sequence shown here is derived from an EMBL/GenBank/DDBJ whole genome shotgun (WGS) entry which is preliminary data.</text>
</comment>
<proteinExistence type="predicted"/>
<name>X1HKC6_9ZZZZ</name>
<dbReference type="AlphaFoldDB" id="X1HKC6"/>
<reference evidence="1" key="1">
    <citation type="journal article" date="2014" name="Front. Microbiol.">
        <title>High frequency of phylogenetically diverse reductive dehalogenase-homologous genes in deep subseafloor sedimentary metagenomes.</title>
        <authorList>
            <person name="Kawai M."/>
            <person name="Futagami T."/>
            <person name="Toyoda A."/>
            <person name="Takaki Y."/>
            <person name="Nishi S."/>
            <person name="Hori S."/>
            <person name="Arai W."/>
            <person name="Tsubouchi T."/>
            <person name="Morono Y."/>
            <person name="Uchiyama I."/>
            <person name="Ito T."/>
            <person name="Fujiyama A."/>
            <person name="Inagaki F."/>
            <person name="Takami H."/>
        </authorList>
    </citation>
    <scope>NUCLEOTIDE SEQUENCE</scope>
    <source>
        <strain evidence="1">Expedition CK06-06</strain>
    </source>
</reference>
<evidence type="ECO:0000313" key="1">
    <source>
        <dbReference type="EMBL" id="GAH54299.1"/>
    </source>
</evidence>
<feature type="non-terminal residue" evidence="1">
    <location>
        <position position="80"/>
    </location>
</feature>
<protein>
    <submittedName>
        <fullName evidence="1">Uncharacterized protein</fullName>
    </submittedName>
</protein>
<dbReference type="EMBL" id="BARU01018253">
    <property type="protein sequence ID" value="GAH54299.1"/>
    <property type="molecule type" value="Genomic_DNA"/>
</dbReference>
<gene>
    <name evidence="1" type="ORF">S03H2_30188</name>
</gene>
<sequence length="80" mass="8285">MIALDVGDKIRGDTTTASKVDYTLHGIVGTTITQLADGQLPSPNIDDLYTAGATVSVLAIVLVNTHTSAEVVNLYLTPSG</sequence>